<keyword evidence="4 6" id="KW-1133">Transmembrane helix</keyword>
<comment type="similarity">
    <text evidence="2">Belongs to the drug/metabolite transporter (DMT) superfamily. 10 TMS drug/metabolite exporter (DME) (TC 2.A.7.3) family.</text>
</comment>
<organism evidence="8 9">
    <name type="scientific">Elstera cyanobacteriorum</name>
    <dbReference type="NCBI Taxonomy" id="2022747"/>
    <lineage>
        <taxon>Bacteria</taxon>
        <taxon>Pseudomonadati</taxon>
        <taxon>Pseudomonadota</taxon>
        <taxon>Alphaproteobacteria</taxon>
        <taxon>Rhodospirillales</taxon>
        <taxon>Rhodospirillaceae</taxon>
        <taxon>Elstera</taxon>
    </lineage>
</organism>
<dbReference type="GO" id="GO:0016020">
    <property type="term" value="C:membrane"/>
    <property type="evidence" value="ECO:0007669"/>
    <property type="project" value="UniProtKB-SubCell"/>
</dbReference>
<reference evidence="8 9" key="1">
    <citation type="submission" date="2017-07" db="EMBL/GenBank/DDBJ databases">
        <title>Elstera cyanobacteriorum sp. nov., a novel bacterium isolated from cyanobacterial aggregates in a eutrophic lake.</title>
        <authorList>
            <person name="Cai H."/>
        </authorList>
    </citation>
    <scope>NUCLEOTIDE SEQUENCE [LARGE SCALE GENOMIC DNA]</scope>
    <source>
        <strain evidence="8 9">TH019</strain>
    </source>
</reference>
<evidence type="ECO:0000256" key="3">
    <source>
        <dbReference type="ARBA" id="ARBA00022692"/>
    </source>
</evidence>
<keyword evidence="5 6" id="KW-0472">Membrane</keyword>
<feature type="transmembrane region" description="Helical" evidence="6">
    <location>
        <begin position="130"/>
        <end position="150"/>
    </location>
</feature>
<comment type="caution">
    <text evidence="8">The sequence shown here is derived from an EMBL/GenBank/DDBJ whole genome shotgun (WGS) entry which is preliminary data.</text>
</comment>
<dbReference type="InterPro" id="IPR000620">
    <property type="entry name" value="EamA_dom"/>
</dbReference>
<evidence type="ECO:0000256" key="2">
    <source>
        <dbReference type="ARBA" id="ARBA00009853"/>
    </source>
</evidence>
<feature type="transmembrane region" description="Helical" evidence="6">
    <location>
        <begin position="41"/>
        <end position="62"/>
    </location>
</feature>
<dbReference type="OrthoDB" id="9812899at2"/>
<name>A0A255XMB7_9PROT</name>
<feature type="domain" description="EamA" evidence="7">
    <location>
        <begin position="19"/>
        <end position="146"/>
    </location>
</feature>
<comment type="subcellular location">
    <subcellularLocation>
        <location evidence="1">Membrane</location>
        <topology evidence="1">Multi-pass membrane protein</topology>
    </subcellularLocation>
</comment>
<sequence>MVPSVGASRRLLQGIGLRVAATGLFVVMSLCVRLASFDAPVGQIMFWRSSVALVPILLYLLWRGQFPRALKTKQPWGHVKRSGFGCASMALSFLSLSYLPLALATALSFLAPLVTIPIAAIFLRERPSPAVTGAAVLGFLGVGLILWPAFDGPQLDLGTLIGVAAGVTVAVTTAAAKVEIKRLTATEATGTIAFYFALVCGSVGLATAPFGWSPASGQTLLWLIGAGVTGGCAHIAMAEAVARAPVSMLAPFEYTAMLWAMLFDLLVFNLLPVPLSLIGAGVIVGAAALVAYGERRRTRPS</sequence>
<keyword evidence="3 6" id="KW-0812">Transmembrane</keyword>
<proteinExistence type="inferred from homology"/>
<dbReference type="AlphaFoldDB" id="A0A255XMB7"/>
<dbReference type="PANTHER" id="PTHR22911:SF6">
    <property type="entry name" value="SOLUTE CARRIER FAMILY 35 MEMBER G1"/>
    <property type="match status" value="1"/>
</dbReference>
<dbReference type="Pfam" id="PF00892">
    <property type="entry name" value="EamA"/>
    <property type="match status" value="1"/>
</dbReference>
<keyword evidence="9" id="KW-1185">Reference proteome</keyword>
<feature type="transmembrane region" description="Helical" evidence="6">
    <location>
        <begin position="277"/>
        <end position="293"/>
    </location>
</feature>
<feature type="transmembrane region" description="Helical" evidence="6">
    <location>
        <begin position="254"/>
        <end position="271"/>
    </location>
</feature>
<feature type="transmembrane region" description="Helical" evidence="6">
    <location>
        <begin position="156"/>
        <end position="176"/>
    </location>
</feature>
<evidence type="ECO:0000256" key="5">
    <source>
        <dbReference type="ARBA" id="ARBA00023136"/>
    </source>
</evidence>
<evidence type="ECO:0000259" key="7">
    <source>
        <dbReference type="Pfam" id="PF00892"/>
    </source>
</evidence>
<evidence type="ECO:0000256" key="1">
    <source>
        <dbReference type="ARBA" id="ARBA00004141"/>
    </source>
</evidence>
<dbReference type="PANTHER" id="PTHR22911">
    <property type="entry name" value="ACYL-MALONYL CONDENSING ENZYME-RELATED"/>
    <property type="match status" value="1"/>
</dbReference>
<feature type="transmembrane region" description="Helical" evidence="6">
    <location>
        <begin position="220"/>
        <end position="242"/>
    </location>
</feature>
<evidence type="ECO:0000256" key="4">
    <source>
        <dbReference type="ARBA" id="ARBA00022989"/>
    </source>
</evidence>
<dbReference type="EMBL" id="NOXS01000033">
    <property type="protein sequence ID" value="OYQ18096.1"/>
    <property type="molecule type" value="Genomic_DNA"/>
</dbReference>
<protein>
    <submittedName>
        <fullName evidence="8">EamA family transporter</fullName>
    </submittedName>
</protein>
<feature type="transmembrane region" description="Helical" evidence="6">
    <location>
        <begin position="105"/>
        <end position="123"/>
    </location>
</feature>
<dbReference type="SUPFAM" id="SSF103481">
    <property type="entry name" value="Multidrug resistance efflux transporter EmrE"/>
    <property type="match status" value="2"/>
</dbReference>
<feature type="transmembrane region" description="Helical" evidence="6">
    <location>
        <begin position="188"/>
        <end position="208"/>
    </location>
</feature>
<evidence type="ECO:0000256" key="6">
    <source>
        <dbReference type="SAM" id="Phobius"/>
    </source>
</evidence>
<gene>
    <name evidence="8" type="ORF">CHR90_14135</name>
</gene>
<dbReference type="RefSeq" id="WP_094409657.1">
    <property type="nucleotide sequence ID" value="NZ_BMJZ01000002.1"/>
</dbReference>
<dbReference type="Proteomes" id="UP000216361">
    <property type="component" value="Unassembled WGS sequence"/>
</dbReference>
<dbReference type="InterPro" id="IPR037185">
    <property type="entry name" value="EmrE-like"/>
</dbReference>
<feature type="transmembrane region" description="Helical" evidence="6">
    <location>
        <begin position="15"/>
        <end position="35"/>
    </location>
</feature>
<accession>A0A255XMB7</accession>
<evidence type="ECO:0000313" key="9">
    <source>
        <dbReference type="Proteomes" id="UP000216361"/>
    </source>
</evidence>
<evidence type="ECO:0000313" key="8">
    <source>
        <dbReference type="EMBL" id="OYQ18096.1"/>
    </source>
</evidence>